<dbReference type="AlphaFoldDB" id="A0AAD1T0S6"/>
<dbReference type="EMBL" id="OW240919">
    <property type="protein sequence ID" value="CAH2312519.1"/>
    <property type="molecule type" value="Genomic_DNA"/>
</dbReference>
<keyword evidence="3" id="KW-1185">Reference proteome</keyword>
<sequence>MSLVPVAFPLSPGSRGFRYLACHYPAVRLPVAVLGSVPALLSSLAQQALAIRSDVSSEPNDMSELDNDSLSFNSLVCGEK</sequence>
<protein>
    <submittedName>
        <fullName evidence="2">Uncharacterized protein</fullName>
    </submittedName>
</protein>
<accession>A0AAD1T0S6</accession>
<evidence type="ECO:0000313" key="2">
    <source>
        <dbReference type="EMBL" id="CAH2312519.1"/>
    </source>
</evidence>
<name>A0AAD1T0S6_PELCU</name>
<evidence type="ECO:0000313" key="3">
    <source>
        <dbReference type="Proteomes" id="UP001295444"/>
    </source>
</evidence>
<evidence type="ECO:0000256" key="1">
    <source>
        <dbReference type="SAM" id="MobiDB-lite"/>
    </source>
</evidence>
<dbReference type="Proteomes" id="UP001295444">
    <property type="component" value="Chromosome 08"/>
</dbReference>
<gene>
    <name evidence="2" type="ORF">PECUL_23A031058</name>
</gene>
<organism evidence="2 3">
    <name type="scientific">Pelobates cultripes</name>
    <name type="common">Western spadefoot toad</name>
    <dbReference type="NCBI Taxonomy" id="61616"/>
    <lineage>
        <taxon>Eukaryota</taxon>
        <taxon>Metazoa</taxon>
        <taxon>Chordata</taxon>
        <taxon>Craniata</taxon>
        <taxon>Vertebrata</taxon>
        <taxon>Euteleostomi</taxon>
        <taxon>Amphibia</taxon>
        <taxon>Batrachia</taxon>
        <taxon>Anura</taxon>
        <taxon>Pelobatoidea</taxon>
        <taxon>Pelobatidae</taxon>
        <taxon>Pelobates</taxon>
    </lineage>
</organism>
<proteinExistence type="predicted"/>
<reference evidence="2" key="1">
    <citation type="submission" date="2022-03" db="EMBL/GenBank/DDBJ databases">
        <authorList>
            <person name="Alioto T."/>
            <person name="Alioto T."/>
            <person name="Gomez Garrido J."/>
        </authorList>
    </citation>
    <scope>NUCLEOTIDE SEQUENCE</scope>
</reference>
<feature type="region of interest" description="Disordered" evidence="1">
    <location>
        <begin position="56"/>
        <end position="80"/>
    </location>
</feature>